<accession>A0ACC1PBB9</accession>
<dbReference type="Proteomes" id="UP001143856">
    <property type="component" value="Unassembled WGS sequence"/>
</dbReference>
<keyword evidence="2" id="KW-1185">Reference proteome</keyword>
<dbReference type="EMBL" id="JAPDGR010000579">
    <property type="protein sequence ID" value="KAJ2989008.1"/>
    <property type="molecule type" value="Genomic_DNA"/>
</dbReference>
<evidence type="ECO:0000313" key="1">
    <source>
        <dbReference type="EMBL" id="KAJ2989008.1"/>
    </source>
</evidence>
<name>A0ACC1PBB9_9PEZI</name>
<organism evidence="1 2">
    <name type="scientific">Xylaria curta</name>
    <dbReference type="NCBI Taxonomy" id="42375"/>
    <lineage>
        <taxon>Eukaryota</taxon>
        <taxon>Fungi</taxon>
        <taxon>Dikarya</taxon>
        <taxon>Ascomycota</taxon>
        <taxon>Pezizomycotina</taxon>
        <taxon>Sordariomycetes</taxon>
        <taxon>Xylariomycetidae</taxon>
        <taxon>Xylariales</taxon>
        <taxon>Xylariaceae</taxon>
        <taxon>Xylaria</taxon>
    </lineage>
</organism>
<proteinExistence type="predicted"/>
<sequence>MSSQNSIEGANSTPFSRGSAYEKLVGETSTRLSATALSYLPLATYTSESRILDSACGPGIVSKLLLSPSPEYVSVPGLPINPPPQVTGIDLSEPMIQQYKANAAALGWSRSESYVQDSQDLARFTDATFDAVVMSLGIFMLGDAIAGAKEMHRVLKPGGHAVVTTWKTRRPQDIMSRVAQTIRPDGAGAKAMDMDPKWLTSEHLATVMAAGGFKSESTSLYEAEPNWKHGSLGDLLEALSSPMWTAQFCKGWSEEEKARWTGEVTRQLTEEEKATCTLEMVAHICVAQKEC</sequence>
<evidence type="ECO:0000313" key="2">
    <source>
        <dbReference type="Proteomes" id="UP001143856"/>
    </source>
</evidence>
<protein>
    <submittedName>
        <fullName evidence="1">Uncharacterized protein</fullName>
    </submittedName>
</protein>
<gene>
    <name evidence="1" type="ORF">NUW58_g3686</name>
</gene>
<comment type="caution">
    <text evidence="1">The sequence shown here is derived from an EMBL/GenBank/DDBJ whole genome shotgun (WGS) entry which is preliminary data.</text>
</comment>
<reference evidence="1" key="1">
    <citation type="submission" date="2022-10" db="EMBL/GenBank/DDBJ databases">
        <title>Genome Sequence of Xylaria curta.</title>
        <authorList>
            <person name="Buettner E."/>
        </authorList>
    </citation>
    <scope>NUCLEOTIDE SEQUENCE</scope>
    <source>
        <strain evidence="1">Babe10</strain>
    </source>
</reference>